<dbReference type="Pfam" id="PF00432">
    <property type="entry name" value="Prenyltrans"/>
    <property type="match status" value="1"/>
</dbReference>
<evidence type="ECO:0000256" key="3">
    <source>
        <dbReference type="ARBA" id="ARBA00010497"/>
    </source>
</evidence>
<dbReference type="SUPFAM" id="SSF48452">
    <property type="entry name" value="TPR-like"/>
    <property type="match status" value="1"/>
</dbReference>
<evidence type="ECO:0000256" key="10">
    <source>
        <dbReference type="ARBA" id="ARBA00022737"/>
    </source>
</evidence>
<evidence type="ECO:0000313" key="18">
    <source>
        <dbReference type="Proteomes" id="UP000053237"/>
    </source>
</evidence>
<evidence type="ECO:0000256" key="15">
    <source>
        <dbReference type="ARBA" id="ARBA00047658"/>
    </source>
</evidence>
<comment type="caution">
    <text evidence="17">The sequence shown here is derived from an EMBL/GenBank/DDBJ whole genome shotgun (WGS) entry which is preliminary data.</text>
</comment>
<dbReference type="GO" id="GO:0046872">
    <property type="term" value="F:metal ion binding"/>
    <property type="evidence" value="ECO:0007669"/>
    <property type="project" value="UniProtKB-KW"/>
</dbReference>
<dbReference type="OrthoDB" id="5428259at2759"/>
<comment type="subunit">
    <text evidence="4">Heterodimer of an alpha and a beta subunit.</text>
</comment>
<comment type="similarity">
    <text evidence="3">Belongs to the protein prenyltransferase subunit beta family.</text>
</comment>
<evidence type="ECO:0000256" key="14">
    <source>
        <dbReference type="ARBA" id="ARBA00032766"/>
    </source>
</evidence>
<keyword evidence="7" id="KW-0637">Prenyltransferase</keyword>
<sequence>MAERKAEEYLAQGNKALKKSGFFSFGGSQKYEDASDLFEKAGNQYKIAKNYAKRCTFLAVSDAVGYYRTAIAMLCDAGRFSNAAKLQKQIAETFEAQDNKEEALENYRQAADYFSGENQSSSANSMLIKVAQISAQLERYDAAREIYENLAKSSMDSNLLKFNAKNHLLNAGICALATKDLVLVQMKMGEYQDIDYTFGDSREGKFLQGMVKAYESFSADAFADAVYQIMADCKKKFELSVHLKHLLALKDKKEDFEACMTEHMRLSGMYWGVGAMYLLGYEQEMDPETILKEVLECYHDNGGFGGNVGHDPHLLYTLHALLILAMLNALSRIDTLKTASYVAQLQLADGSFVGDQWGEVDTKFTYCALSALSILKQMHLVDVAKAMEHINSCKNFDGGFGNLPGCESHGGHVFTAVGALSIGQAVTKYVDAELLGWWLSERQCDSGGLNGRPEKQADVCYSWWDIASLIMIGKLDWINKDKLIDYILDCQDLEDGGIADRPGNIADVFHTFFGICGLIMLGYFDREATKHPEYAGIRKIHPVFALPVDVTEQLELSAEIISPESMASYSECK</sequence>
<evidence type="ECO:0000256" key="4">
    <source>
        <dbReference type="ARBA" id="ARBA00011355"/>
    </source>
</evidence>
<dbReference type="Pfam" id="PF14938">
    <property type="entry name" value="SNAP"/>
    <property type="match status" value="2"/>
</dbReference>
<evidence type="ECO:0000256" key="13">
    <source>
        <dbReference type="ARBA" id="ARBA00030816"/>
    </source>
</evidence>
<evidence type="ECO:0000256" key="12">
    <source>
        <dbReference type="ARBA" id="ARBA00022927"/>
    </source>
</evidence>
<reference evidence="17 18" key="1">
    <citation type="submission" date="2012-05" db="EMBL/GenBank/DDBJ databases">
        <title>Recombination and specialization in a pathogen metapopulation.</title>
        <authorList>
            <person name="Gardiner A."/>
            <person name="Kemen E."/>
            <person name="Schultz-Larsen T."/>
            <person name="MacLean D."/>
            <person name="Van Oosterhout C."/>
            <person name="Jones J.D.G."/>
        </authorList>
    </citation>
    <scope>NUCLEOTIDE SEQUENCE [LARGE SCALE GENOMIC DNA]</scope>
    <source>
        <strain evidence="17 18">Ac Nc2</strain>
    </source>
</reference>
<evidence type="ECO:0000256" key="5">
    <source>
        <dbReference type="ARBA" id="ARBA00012656"/>
    </source>
</evidence>
<evidence type="ECO:0000256" key="11">
    <source>
        <dbReference type="ARBA" id="ARBA00022833"/>
    </source>
</evidence>
<dbReference type="InParanoid" id="A0A024G334"/>
<evidence type="ECO:0000256" key="1">
    <source>
        <dbReference type="ARBA" id="ARBA00001947"/>
    </source>
</evidence>
<keyword evidence="9" id="KW-0479">Metal-binding</keyword>
<organism evidence="17 18">
    <name type="scientific">Albugo candida</name>
    <dbReference type="NCBI Taxonomy" id="65357"/>
    <lineage>
        <taxon>Eukaryota</taxon>
        <taxon>Sar</taxon>
        <taxon>Stramenopiles</taxon>
        <taxon>Oomycota</taxon>
        <taxon>Peronosporomycetes</taxon>
        <taxon>Albuginales</taxon>
        <taxon>Albuginaceae</taxon>
        <taxon>Albugo</taxon>
    </lineage>
</organism>
<dbReference type="GO" id="GO:0006886">
    <property type="term" value="P:intracellular protein transport"/>
    <property type="evidence" value="ECO:0007669"/>
    <property type="project" value="InterPro"/>
</dbReference>
<dbReference type="InterPro" id="IPR045089">
    <property type="entry name" value="PGGT1B-like"/>
</dbReference>
<gene>
    <name evidence="17" type="ORF">BN9_019640</name>
</gene>
<dbReference type="CDD" id="cd02894">
    <property type="entry name" value="GGTase-II"/>
    <property type="match status" value="1"/>
</dbReference>
<comment type="cofactor">
    <cofactor evidence="1">
        <name>Zn(2+)</name>
        <dbReference type="ChEBI" id="CHEBI:29105"/>
    </cofactor>
</comment>
<dbReference type="FunFam" id="1.50.10.20:FF:000012">
    <property type="entry name" value="Geranylgeranyl transferase type-2 subunit beta"/>
    <property type="match status" value="1"/>
</dbReference>
<comment type="catalytic activity">
    <reaction evidence="15">
        <text>geranylgeranyl diphosphate + L-cysteinyl-[protein] = S-geranylgeranyl-L-cysteinyl-[protein] + diphosphate</text>
        <dbReference type="Rhea" id="RHEA:21240"/>
        <dbReference type="Rhea" id="RHEA-COMP:10131"/>
        <dbReference type="Rhea" id="RHEA-COMP:11537"/>
        <dbReference type="ChEBI" id="CHEBI:29950"/>
        <dbReference type="ChEBI" id="CHEBI:33019"/>
        <dbReference type="ChEBI" id="CHEBI:57533"/>
        <dbReference type="ChEBI" id="CHEBI:86021"/>
        <dbReference type="EC" id="2.5.1.60"/>
    </reaction>
</comment>
<dbReference type="GO" id="GO:0005968">
    <property type="term" value="C:Rab-protein geranylgeranyltransferase complex"/>
    <property type="evidence" value="ECO:0007669"/>
    <property type="project" value="TreeGrafter"/>
</dbReference>
<dbReference type="GO" id="GO:0072657">
    <property type="term" value="P:protein localization to membrane"/>
    <property type="evidence" value="ECO:0007669"/>
    <property type="project" value="UniProtKB-ARBA"/>
</dbReference>
<dbReference type="PANTHER" id="PTHR11774">
    <property type="entry name" value="GERANYLGERANYL TRANSFERASE TYPE BETA SUBUNIT"/>
    <property type="match status" value="1"/>
</dbReference>
<proteinExistence type="inferred from homology"/>
<keyword evidence="11" id="KW-0862">Zinc</keyword>
<dbReference type="Gene3D" id="1.25.40.10">
    <property type="entry name" value="Tetratricopeptide repeat domain"/>
    <property type="match status" value="2"/>
</dbReference>
<accession>A0A024G334</accession>
<name>A0A024G334_9STRA</name>
<dbReference type="PANTHER" id="PTHR11774:SF11">
    <property type="entry name" value="GERANYLGERANYL TRANSFERASE TYPE-2 SUBUNIT BETA"/>
    <property type="match status" value="1"/>
</dbReference>
<keyword evidence="12" id="KW-0653">Protein transport</keyword>
<evidence type="ECO:0000256" key="8">
    <source>
        <dbReference type="ARBA" id="ARBA00022679"/>
    </source>
</evidence>
<evidence type="ECO:0000256" key="2">
    <source>
        <dbReference type="ARBA" id="ARBA00010050"/>
    </source>
</evidence>
<dbReference type="SUPFAM" id="SSF48239">
    <property type="entry name" value="Terpenoid cyclases/Protein prenyltransferases"/>
    <property type="match status" value="1"/>
</dbReference>
<comment type="similarity">
    <text evidence="2">Belongs to the SNAP family.</text>
</comment>
<keyword evidence="18" id="KW-1185">Reference proteome</keyword>
<evidence type="ECO:0000256" key="9">
    <source>
        <dbReference type="ARBA" id="ARBA00022723"/>
    </source>
</evidence>
<dbReference type="InterPro" id="IPR026873">
    <property type="entry name" value="Ptb1"/>
</dbReference>
<evidence type="ECO:0000256" key="7">
    <source>
        <dbReference type="ARBA" id="ARBA00022602"/>
    </source>
</evidence>
<dbReference type="STRING" id="65357.A0A024G334"/>
<protein>
    <recommendedName>
        <fullName evidence="5">protein geranylgeranyltransferase type II</fullName>
        <ecNumber evidence="5">2.5.1.60</ecNumber>
    </recommendedName>
    <alternativeName>
        <fullName evidence="13">Geranylgeranyl transferase type II subunit beta</fullName>
    </alternativeName>
    <alternativeName>
        <fullName evidence="14">Type II protein geranyl-geranyltransferase subunit beta</fullName>
    </alternativeName>
</protein>
<dbReference type="AlphaFoldDB" id="A0A024G334"/>
<dbReference type="EMBL" id="CAIX01000016">
    <property type="protein sequence ID" value="CCI41180.1"/>
    <property type="molecule type" value="Genomic_DNA"/>
</dbReference>
<dbReference type="Proteomes" id="UP000053237">
    <property type="component" value="Unassembled WGS sequence"/>
</dbReference>
<dbReference type="InterPro" id="IPR001330">
    <property type="entry name" value="Prenyltrans"/>
</dbReference>
<dbReference type="InterPro" id="IPR000744">
    <property type="entry name" value="NSF_attach"/>
</dbReference>
<dbReference type="InterPro" id="IPR011990">
    <property type="entry name" value="TPR-like_helical_dom_sf"/>
</dbReference>
<dbReference type="CDD" id="cd15832">
    <property type="entry name" value="SNAP"/>
    <property type="match status" value="1"/>
</dbReference>
<evidence type="ECO:0000256" key="6">
    <source>
        <dbReference type="ARBA" id="ARBA00022448"/>
    </source>
</evidence>
<keyword evidence="10" id="KW-0677">Repeat</keyword>
<feature type="domain" description="Prenyltransferase alpha-alpha toroid" evidence="16">
    <location>
        <begin position="240"/>
        <end position="545"/>
    </location>
</feature>
<dbReference type="GO" id="GO:0004663">
    <property type="term" value="F:Rab geranylgeranyltransferase activity"/>
    <property type="evidence" value="ECO:0007669"/>
    <property type="project" value="UniProtKB-EC"/>
</dbReference>
<dbReference type="EC" id="2.5.1.60" evidence="5"/>
<dbReference type="InterPro" id="IPR008930">
    <property type="entry name" value="Terpenoid_cyclase/PrenylTrfase"/>
</dbReference>
<dbReference type="FunCoup" id="A0A024G334">
    <property type="interactions" value="99"/>
</dbReference>
<evidence type="ECO:0000313" key="17">
    <source>
        <dbReference type="EMBL" id="CCI41180.1"/>
    </source>
</evidence>
<keyword evidence="8" id="KW-0808">Transferase</keyword>
<keyword evidence="6" id="KW-0813">Transport</keyword>
<evidence type="ECO:0000259" key="16">
    <source>
        <dbReference type="Pfam" id="PF00432"/>
    </source>
</evidence>
<dbReference type="Gene3D" id="1.50.10.20">
    <property type="match status" value="1"/>
</dbReference>